<dbReference type="InterPro" id="IPR029010">
    <property type="entry name" value="ThuA-like"/>
</dbReference>
<dbReference type="PIRSF" id="PIRSF030013">
    <property type="entry name" value="ThuA"/>
    <property type="match status" value="1"/>
</dbReference>
<dbReference type="OrthoDB" id="252909at2"/>
<dbReference type="Pfam" id="PF06283">
    <property type="entry name" value="ThuA"/>
    <property type="match status" value="1"/>
</dbReference>
<dbReference type="STRING" id="46914.JP75_10190"/>
<gene>
    <name evidence="2" type="ORF">JP75_10190</name>
</gene>
<dbReference type="InterPro" id="IPR009381">
    <property type="entry name" value="Trehalose_catabolism_ThuA_prok"/>
</dbReference>
<dbReference type="Proteomes" id="UP000028981">
    <property type="component" value="Unassembled WGS sequence"/>
</dbReference>
<dbReference type="AlphaFoldDB" id="A0A087M300"/>
<dbReference type="EMBL" id="JQGC01000007">
    <property type="protein sequence ID" value="KFL31253.1"/>
    <property type="molecule type" value="Genomic_DNA"/>
</dbReference>
<proteinExistence type="predicted"/>
<dbReference type="RefSeq" id="WP_035082351.1">
    <property type="nucleotide sequence ID" value="NZ_JQGC01000007.1"/>
</dbReference>
<evidence type="ECO:0000313" key="2">
    <source>
        <dbReference type="EMBL" id="KFL31253.1"/>
    </source>
</evidence>
<dbReference type="Gene3D" id="3.40.50.880">
    <property type="match status" value="1"/>
</dbReference>
<reference evidence="2 3" key="1">
    <citation type="submission" date="2014-08" db="EMBL/GenBank/DDBJ databases">
        <authorList>
            <person name="Hassan Y.I."/>
            <person name="Lepp D."/>
            <person name="Zhou T."/>
        </authorList>
    </citation>
    <scope>NUCLEOTIDE SEQUENCE [LARGE SCALE GENOMIC DNA]</scope>
    <source>
        <strain evidence="2 3">IFO13584</strain>
    </source>
</reference>
<protein>
    <submittedName>
        <fullName evidence="2">PalA</fullName>
    </submittedName>
</protein>
<sequence>MTIRLTMWNEGRHEKNDPPVAKIYPDGMDGALAAGFGDRDFTIERRTIDDPEQGLTQELLDRTDVLTWWGHVAHDEVKDEYIDRVQQRVLAGMGLVVLHSGHHSKMFRRMVGTNANLSWRELPEGDLERVWTILPNHPIADGVPPFFEIPASEMYGEPFDIPAPDEIVFLSWYKGGEVFRSGLTFYRGLGRIFYFSPGHETFPIYHHPMVQHVIGNGIEWAMQPHKPSRKLDNWHRKEPIHR</sequence>
<evidence type="ECO:0000259" key="1">
    <source>
        <dbReference type="Pfam" id="PF06283"/>
    </source>
</evidence>
<accession>A0A087M300</accession>
<feature type="domain" description="ThuA-like" evidence="1">
    <location>
        <begin position="5"/>
        <end position="221"/>
    </location>
</feature>
<evidence type="ECO:0000313" key="3">
    <source>
        <dbReference type="Proteomes" id="UP000028981"/>
    </source>
</evidence>
<name>A0A087M300_9HYPH</name>
<organism evidence="2 3">
    <name type="scientific">Devosia riboflavina</name>
    <dbReference type="NCBI Taxonomy" id="46914"/>
    <lineage>
        <taxon>Bacteria</taxon>
        <taxon>Pseudomonadati</taxon>
        <taxon>Pseudomonadota</taxon>
        <taxon>Alphaproteobacteria</taxon>
        <taxon>Hyphomicrobiales</taxon>
        <taxon>Devosiaceae</taxon>
        <taxon>Devosia</taxon>
    </lineage>
</organism>
<dbReference type="SUPFAM" id="SSF52317">
    <property type="entry name" value="Class I glutamine amidotransferase-like"/>
    <property type="match status" value="1"/>
</dbReference>
<comment type="caution">
    <text evidence="2">The sequence shown here is derived from an EMBL/GenBank/DDBJ whole genome shotgun (WGS) entry which is preliminary data.</text>
</comment>
<keyword evidence="3" id="KW-1185">Reference proteome</keyword>
<dbReference type="InterPro" id="IPR029062">
    <property type="entry name" value="Class_I_gatase-like"/>
</dbReference>